<dbReference type="Proteomes" id="UP001275440">
    <property type="component" value="Unassembled WGS sequence"/>
</dbReference>
<evidence type="ECO:0000313" key="2">
    <source>
        <dbReference type="EMBL" id="MDV2478596.1"/>
    </source>
</evidence>
<gene>
    <name evidence="1" type="ORF">F8M49_00235</name>
    <name evidence="2" type="ORF">F8M49_30005</name>
</gene>
<comment type="caution">
    <text evidence="1">The sequence shown here is derived from an EMBL/GenBank/DDBJ whole genome shotgun (WGS) entry which is preliminary data.</text>
</comment>
<sequence length="66" mass="7675">MSKRYRVTLVMQLDAPYDVEADTTEQAEDIALELGYERLCHECARHWNEGDIEVLEAMVLDDEEES</sequence>
<accession>A0ABU3WLA1</accession>
<evidence type="ECO:0000313" key="3">
    <source>
        <dbReference type="Proteomes" id="UP001275440"/>
    </source>
</evidence>
<name>A0ABU3WLA1_9NOCA</name>
<keyword evidence="3" id="KW-1185">Reference proteome</keyword>
<proteinExistence type="predicted"/>
<protein>
    <submittedName>
        <fullName evidence="1">Uncharacterized protein</fullName>
    </submittedName>
</protein>
<evidence type="ECO:0000313" key="1">
    <source>
        <dbReference type="EMBL" id="MDV2474218.1"/>
    </source>
</evidence>
<dbReference type="EMBL" id="WBMO01000005">
    <property type="protein sequence ID" value="MDV2478596.1"/>
    <property type="molecule type" value="Genomic_DNA"/>
</dbReference>
<dbReference type="EMBL" id="WBMO01000001">
    <property type="protein sequence ID" value="MDV2474218.1"/>
    <property type="molecule type" value="Genomic_DNA"/>
</dbReference>
<reference evidence="1 3" key="1">
    <citation type="submission" date="2019-10" db="EMBL/GenBank/DDBJ databases">
        <title>Draft Genome Assembly of Rhodococcus zopfii DSM44189.</title>
        <authorList>
            <person name="Sutton J.M."/>
            <person name="Akob D.M."/>
            <person name="Bushman T.J."/>
        </authorList>
    </citation>
    <scope>NUCLEOTIDE SEQUENCE [LARGE SCALE GENOMIC DNA]</scope>
    <source>
        <strain evidence="1 3">DSM 44189</strain>
    </source>
</reference>
<organism evidence="1 3">
    <name type="scientific">Rhodococcus zopfii</name>
    <dbReference type="NCBI Taxonomy" id="43772"/>
    <lineage>
        <taxon>Bacteria</taxon>
        <taxon>Bacillati</taxon>
        <taxon>Actinomycetota</taxon>
        <taxon>Actinomycetes</taxon>
        <taxon>Mycobacteriales</taxon>
        <taxon>Nocardiaceae</taxon>
        <taxon>Rhodococcus</taxon>
    </lineage>
</organism>